<dbReference type="InterPro" id="IPR018484">
    <property type="entry name" value="FGGY_N"/>
</dbReference>
<evidence type="ECO:0000313" key="7">
    <source>
        <dbReference type="Proteomes" id="UP000761264"/>
    </source>
</evidence>
<keyword evidence="3 6" id="KW-0418">Kinase</keyword>
<dbReference type="PIRSF" id="PIRSF000538">
    <property type="entry name" value="GlpK"/>
    <property type="match status" value="1"/>
</dbReference>
<dbReference type="SUPFAM" id="SSF53067">
    <property type="entry name" value="Actin-like ATPase domain"/>
    <property type="match status" value="2"/>
</dbReference>
<reference evidence="6" key="1">
    <citation type="submission" date="2020-03" db="EMBL/GenBank/DDBJ databases">
        <title>Genome of Pelagibius litoralis DSM 21314T.</title>
        <authorList>
            <person name="Wang G."/>
        </authorList>
    </citation>
    <scope>NUCLEOTIDE SEQUENCE</scope>
    <source>
        <strain evidence="6">DSM 21314</strain>
    </source>
</reference>
<protein>
    <submittedName>
        <fullName evidence="6">Xylulose kinase</fullName>
    </submittedName>
</protein>
<dbReference type="InterPro" id="IPR000577">
    <property type="entry name" value="Carb_kinase_FGGY"/>
</dbReference>
<evidence type="ECO:0000256" key="2">
    <source>
        <dbReference type="ARBA" id="ARBA00022679"/>
    </source>
</evidence>
<sequence>MTSSRDLVVGIDSSTQSTKAIAWTREGFAEAEGRAPLALSNPKLYHFEQDPESWWTACVTALKELFTQVSPDRVAAIAISNQRETVAFLDAERKSMRPAITWLDERARQEVEDLSAELGADTIHRITGRFPDITPCVYCYLWMKRHEPEIFSRTACFADVQSFLVHRLSGQLKTGWISADPMGLFDLQKKQWSPEILNALDLSEEQMPAVYPPGTHLGDVSDRAAAETGLLADTAIFAAGGDGQLAGLGTNCTAPGRAYINLGTAVVSGVWSQNYAYDKAWRTEIAAQGEGYILENCLRSGTFLINWFVDQFTAGDRENPEIFRQLEEAASAIPRGCDGLMALPYWSGVMDPHWDTAARGCLIGFGGGHSTAHVYRALIEGMTLDQAMRGELLERNAGLEIKEYLAIGGGAASPLWRQMLADATGKPVLVSDTVEASALGAGMIAAFGAGWYASIVEAAEAMTGTTEVVEPNSNSRKDYQELLEIYRGLYDATAEINRKLVAFASRGAEV</sequence>
<keyword evidence="2" id="KW-0808">Transferase</keyword>
<dbReference type="CDD" id="cd07779">
    <property type="entry name" value="ASKHA_NBD_FGGY_YgcE-like"/>
    <property type="match status" value="1"/>
</dbReference>
<gene>
    <name evidence="6" type="ORF">HBA54_03860</name>
</gene>
<evidence type="ECO:0000256" key="1">
    <source>
        <dbReference type="ARBA" id="ARBA00009156"/>
    </source>
</evidence>
<feature type="domain" description="Carbohydrate kinase FGGY N-terminal" evidence="4">
    <location>
        <begin position="8"/>
        <end position="249"/>
    </location>
</feature>
<organism evidence="6 7">
    <name type="scientific">Pelagibius litoralis</name>
    <dbReference type="NCBI Taxonomy" id="374515"/>
    <lineage>
        <taxon>Bacteria</taxon>
        <taxon>Pseudomonadati</taxon>
        <taxon>Pseudomonadota</taxon>
        <taxon>Alphaproteobacteria</taxon>
        <taxon>Rhodospirillales</taxon>
        <taxon>Rhodovibrionaceae</taxon>
        <taxon>Pelagibius</taxon>
    </lineage>
</organism>
<proteinExistence type="inferred from homology"/>
<dbReference type="Gene3D" id="3.30.420.40">
    <property type="match status" value="2"/>
</dbReference>
<comment type="caution">
    <text evidence="6">The sequence shown here is derived from an EMBL/GenBank/DDBJ whole genome shotgun (WGS) entry which is preliminary data.</text>
</comment>
<evidence type="ECO:0000259" key="5">
    <source>
        <dbReference type="Pfam" id="PF02782"/>
    </source>
</evidence>
<feature type="domain" description="Carbohydrate kinase FGGY C-terminal" evidence="5">
    <location>
        <begin position="258"/>
        <end position="448"/>
    </location>
</feature>
<dbReference type="RefSeq" id="WP_167221528.1">
    <property type="nucleotide sequence ID" value="NZ_JAAQPH010000002.1"/>
</dbReference>
<name>A0A967C7D7_9PROT</name>
<dbReference type="InterPro" id="IPR050406">
    <property type="entry name" value="FGGY_Carb_Kinase"/>
</dbReference>
<dbReference type="Pfam" id="PF00370">
    <property type="entry name" value="FGGY_N"/>
    <property type="match status" value="1"/>
</dbReference>
<dbReference type="Proteomes" id="UP000761264">
    <property type="component" value="Unassembled WGS sequence"/>
</dbReference>
<dbReference type="InterPro" id="IPR043129">
    <property type="entry name" value="ATPase_NBD"/>
</dbReference>
<dbReference type="PANTHER" id="PTHR43095:SF5">
    <property type="entry name" value="XYLULOSE KINASE"/>
    <property type="match status" value="1"/>
</dbReference>
<dbReference type="InterPro" id="IPR018485">
    <property type="entry name" value="FGGY_C"/>
</dbReference>
<dbReference type="GO" id="GO:0005975">
    <property type="term" value="P:carbohydrate metabolic process"/>
    <property type="evidence" value="ECO:0007669"/>
    <property type="project" value="InterPro"/>
</dbReference>
<accession>A0A967C7D7</accession>
<evidence type="ECO:0000256" key="3">
    <source>
        <dbReference type="ARBA" id="ARBA00022777"/>
    </source>
</evidence>
<dbReference type="AlphaFoldDB" id="A0A967C7D7"/>
<dbReference type="PANTHER" id="PTHR43095">
    <property type="entry name" value="SUGAR KINASE"/>
    <property type="match status" value="1"/>
</dbReference>
<evidence type="ECO:0000313" key="6">
    <source>
        <dbReference type="EMBL" id="NIA67717.1"/>
    </source>
</evidence>
<comment type="similarity">
    <text evidence="1">Belongs to the FGGY kinase family.</text>
</comment>
<dbReference type="GO" id="GO:0016301">
    <property type="term" value="F:kinase activity"/>
    <property type="evidence" value="ECO:0007669"/>
    <property type="project" value="UniProtKB-KW"/>
</dbReference>
<keyword evidence="7" id="KW-1185">Reference proteome</keyword>
<evidence type="ECO:0000259" key="4">
    <source>
        <dbReference type="Pfam" id="PF00370"/>
    </source>
</evidence>
<dbReference type="EMBL" id="JAAQPH010000002">
    <property type="protein sequence ID" value="NIA67717.1"/>
    <property type="molecule type" value="Genomic_DNA"/>
</dbReference>
<dbReference type="Pfam" id="PF02782">
    <property type="entry name" value="FGGY_C"/>
    <property type="match status" value="1"/>
</dbReference>